<dbReference type="InterPro" id="IPR004146">
    <property type="entry name" value="DC1"/>
</dbReference>
<organism evidence="3 4">
    <name type="scientific">Senna tora</name>
    <dbReference type="NCBI Taxonomy" id="362788"/>
    <lineage>
        <taxon>Eukaryota</taxon>
        <taxon>Viridiplantae</taxon>
        <taxon>Streptophyta</taxon>
        <taxon>Embryophyta</taxon>
        <taxon>Tracheophyta</taxon>
        <taxon>Spermatophyta</taxon>
        <taxon>Magnoliopsida</taxon>
        <taxon>eudicotyledons</taxon>
        <taxon>Gunneridae</taxon>
        <taxon>Pentapetalae</taxon>
        <taxon>rosids</taxon>
        <taxon>fabids</taxon>
        <taxon>Fabales</taxon>
        <taxon>Fabaceae</taxon>
        <taxon>Caesalpinioideae</taxon>
        <taxon>Cassia clade</taxon>
        <taxon>Senna</taxon>
    </lineage>
</organism>
<dbReference type="EMBL" id="JAAIUW010000007">
    <property type="protein sequence ID" value="KAF7824474.1"/>
    <property type="molecule type" value="Genomic_DNA"/>
</dbReference>
<name>A0A834TUP8_9FABA</name>
<sequence length="198" mass="22051">MDIKEMKIVKHFSHNHPLSPSKLQEIKEEEELICSICEVSLSSSSLGCASSDQNHYYYYKCTKPNCDFLLHKSCFELPEQIHDHKSHPSHTLTLHFPSSSSSSSSSNDDDYHLFFCEACGLHGSAFRYQCKSCQFDVHVGCASLPQMVECKNHQHPLTLLYGYPNDKEDGTGAIPVSSGGAEAGLKTDRFEAISNTAK</sequence>
<dbReference type="InterPro" id="IPR046349">
    <property type="entry name" value="C1-like_sf"/>
</dbReference>
<dbReference type="SUPFAM" id="SSF57889">
    <property type="entry name" value="Cysteine-rich domain"/>
    <property type="match status" value="1"/>
</dbReference>
<dbReference type="Pfam" id="PF03107">
    <property type="entry name" value="C1_2"/>
    <property type="match status" value="1"/>
</dbReference>
<protein>
    <submittedName>
        <fullName evidence="3">Cysteine/Histidine-rich C1 domain family protein</fullName>
    </submittedName>
</protein>
<proteinExistence type="predicted"/>
<keyword evidence="1" id="KW-0677">Repeat</keyword>
<accession>A0A834TUP8</accession>
<comment type="caution">
    <text evidence="3">The sequence shown here is derived from an EMBL/GenBank/DDBJ whole genome shotgun (WGS) entry which is preliminary data.</text>
</comment>
<dbReference type="PANTHER" id="PTHR46288:SF27">
    <property type="entry name" value="CYSTEINE_HISTIDINE-RICH C1 DOMAIN FAMILY PROTEIN"/>
    <property type="match status" value="1"/>
</dbReference>
<dbReference type="AlphaFoldDB" id="A0A834TUP8"/>
<evidence type="ECO:0000259" key="2">
    <source>
        <dbReference type="Pfam" id="PF03107"/>
    </source>
</evidence>
<evidence type="ECO:0000313" key="4">
    <source>
        <dbReference type="Proteomes" id="UP000634136"/>
    </source>
</evidence>
<reference evidence="3" key="1">
    <citation type="submission" date="2020-09" db="EMBL/GenBank/DDBJ databases">
        <title>Genome-Enabled Discovery of Anthraquinone Biosynthesis in Senna tora.</title>
        <authorList>
            <person name="Kang S.-H."/>
            <person name="Pandey R.P."/>
            <person name="Lee C.-M."/>
            <person name="Sim J.-S."/>
            <person name="Jeong J.-T."/>
            <person name="Choi B.-S."/>
            <person name="Jung M."/>
            <person name="Ginzburg D."/>
            <person name="Zhao K."/>
            <person name="Won S.Y."/>
            <person name="Oh T.-J."/>
            <person name="Yu Y."/>
            <person name="Kim N.-H."/>
            <person name="Lee O.R."/>
            <person name="Lee T.-H."/>
            <person name="Bashyal P."/>
            <person name="Kim T.-S."/>
            <person name="Lee W.-H."/>
            <person name="Kawkins C."/>
            <person name="Kim C.-K."/>
            <person name="Kim J.S."/>
            <person name="Ahn B.O."/>
            <person name="Rhee S.Y."/>
            <person name="Sohng J.K."/>
        </authorList>
    </citation>
    <scope>NUCLEOTIDE SEQUENCE</scope>
    <source>
        <tissue evidence="3">Leaf</tissue>
    </source>
</reference>
<dbReference type="OrthoDB" id="1884766at2759"/>
<keyword evidence="4" id="KW-1185">Reference proteome</keyword>
<evidence type="ECO:0000256" key="1">
    <source>
        <dbReference type="ARBA" id="ARBA00022737"/>
    </source>
</evidence>
<gene>
    <name evidence="3" type="ORF">G2W53_022618</name>
</gene>
<dbReference type="Proteomes" id="UP000634136">
    <property type="component" value="Unassembled WGS sequence"/>
</dbReference>
<feature type="domain" description="DC1" evidence="2">
    <location>
        <begin position="85"/>
        <end position="142"/>
    </location>
</feature>
<dbReference type="PANTHER" id="PTHR46288">
    <property type="entry name" value="PHORBOL-ESTER/DAG-TYPE DOMAIN-CONTAINING PROTEIN"/>
    <property type="match status" value="1"/>
</dbReference>
<evidence type="ECO:0000313" key="3">
    <source>
        <dbReference type="EMBL" id="KAF7824474.1"/>
    </source>
</evidence>